<dbReference type="GO" id="GO:0008757">
    <property type="term" value="F:S-adenosylmethionine-dependent methyltransferase activity"/>
    <property type="evidence" value="ECO:0007669"/>
    <property type="project" value="InterPro"/>
</dbReference>
<dbReference type="EMBL" id="ML978080">
    <property type="protein sequence ID" value="KAF2008930.1"/>
    <property type="molecule type" value="Genomic_DNA"/>
</dbReference>
<proteinExistence type="predicted"/>
<organism evidence="2 3">
    <name type="scientific">Aaosphaeria arxii CBS 175.79</name>
    <dbReference type="NCBI Taxonomy" id="1450172"/>
    <lineage>
        <taxon>Eukaryota</taxon>
        <taxon>Fungi</taxon>
        <taxon>Dikarya</taxon>
        <taxon>Ascomycota</taxon>
        <taxon>Pezizomycotina</taxon>
        <taxon>Dothideomycetes</taxon>
        <taxon>Pleosporomycetidae</taxon>
        <taxon>Pleosporales</taxon>
        <taxon>Pleosporales incertae sedis</taxon>
        <taxon>Aaosphaeria</taxon>
    </lineage>
</organism>
<keyword evidence="1" id="KW-0732">Signal</keyword>
<dbReference type="Pfam" id="PF07942">
    <property type="entry name" value="CARME"/>
    <property type="match status" value="1"/>
</dbReference>
<name>A0A6A5X7N3_9PLEO</name>
<dbReference type="InterPro" id="IPR029063">
    <property type="entry name" value="SAM-dependent_MTases_sf"/>
</dbReference>
<dbReference type="PANTHER" id="PTHR12303:SF13">
    <property type="match status" value="1"/>
</dbReference>
<dbReference type="Proteomes" id="UP000799778">
    <property type="component" value="Unassembled WGS sequence"/>
</dbReference>
<dbReference type="PANTHER" id="PTHR12303">
    <property type="entry name" value="CARNOSINE N-METHYLTRANSFERASE"/>
    <property type="match status" value="1"/>
</dbReference>
<evidence type="ECO:0000256" key="1">
    <source>
        <dbReference type="SAM" id="SignalP"/>
    </source>
</evidence>
<dbReference type="OrthoDB" id="978at2759"/>
<dbReference type="RefSeq" id="XP_033377269.1">
    <property type="nucleotide sequence ID" value="XM_033534275.1"/>
</dbReference>
<evidence type="ECO:0000313" key="3">
    <source>
        <dbReference type="Proteomes" id="UP000799778"/>
    </source>
</evidence>
<dbReference type="SUPFAM" id="SSF53335">
    <property type="entry name" value="S-adenosyl-L-methionine-dependent methyltransferases"/>
    <property type="match status" value="1"/>
</dbReference>
<evidence type="ECO:0000313" key="2">
    <source>
        <dbReference type="EMBL" id="KAF2008930.1"/>
    </source>
</evidence>
<protein>
    <submittedName>
        <fullName evidence="2">N2227-domain-containing protein</fullName>
    </submittedName>
</protein>
<feature type="chain" id="PRO_5025462091" evidence="1">
    <location>
        <begin position="20"/>
        <end position="444"/>
    </location>
</feature>
<dbReference type="InterPro" id="IPR012901">
    <property type="entry name" value="CARME"/>
</dbReference>
<feature type="signal peptide" evidence="1">
    <location>
        <begin position="1"/>
        <end position="19"/>
    </location>
</feature>
<keyword evidence="3" id="KW-1185">Reference proteome</keyword>
<gene>
    <name evidence="2" type="ORF">BU24DRAFT_497524</name>
</gene>
<sequence length="444" mass="50657">MRISPLYLLLSLCPQAILGQKDSDNVEGTIDVNGFNAQDPLQYGSMNPPPRHQRELENLQTRLSKTTGTYNQFHPRYRLLDALWSYSSYQTLNLAELNRWRSLYKNMGKKQRKSLEHLIHYTAKLDRIETEIATNAKLADEIVATALDFYSVSREELDAHVKEEGEKKGRKPDRISVAQTMKHYVRDWAVEGKKERDDAFPCLLEIMKGLKKEMLRVVEGEETEELKVVLPGAGLGRLGSEIDFLGDFEVTINEWSMYMNVAYRFINHPTPRAPDMHTFHPFIDGLSHHATNDDLHRAVTFPELPPWPTVLLVEGDFTTAFNNQEGYYDIVVTHFFIDTARNLISYFETIKKILRKGGKWVNLGPLLYGTGPFVQLSLDEILVVVEGMGFAFEEVVKDGSTDDVCGQPTFEGNKVRSLEAEYGFNGRALTKNAYKAQVWVAKKL</sequence>
<dbReference type="AlphaFoldDB" id="A0A6A5X7N3"/>
<dbReference type="GeneID" id="54291672"/>
<accession>A0A6A5X7N3</accession>
<reference evidence="2" key="1">
    <citation type="journal article" date="2020" name="Stud. Mycol.">
        <title>101 Dothideomycetes genomes: a test case for predicting lifestyles and emergence of pathogens.</title>
        <authorList>
            <person name="Haridas S."/>
            <person name="Albert R."/>
            <person name="Binder M."/>
            <person name="Bloem J."/>
            <person name="Labutti K."/>
            <person name="Salamov A."/>
            <person name="Andreopoulos B."/>
            <person name="Baker S."/>
            <person name="Barry K."/>
            <person name="Bills G."/>
            <person name="Bluhm B."/>
            <person name="Cannon C."/>
            <person name="Castanera R."/>
            <person name="Culley D."/>
            <person name="Daum C."/>
            <person name="Ezra D."/>
            <person name="Gonzalez J."/>
            <person name="Henrissat B."/>
            <person name="Kuo A."/>
            <person name="Liang C."/>
            <person name="Lipzen A."/>
            <person name="Lutzoni F."/>
            <person name="Magnuson J."/>
            <person name="Mondo S."/>
            <person name="Nolan M."/>
            <person name="Ohm R."/>
            <person name="Pangilinan J."/>
            <person name="Park H.-J."/>
            <person name="Ramirez L."/>
            <person name="Alfaro M."/>
            <person name="Sun H."/>
            <person name="Tritt A."/>
            <person name="Yoshinaga Y."/>
            <person name="Zwiers L.-H."/>
            <person name="Turgeon B."/>
            <person name="Goodwin S."/>
            <person name="Spatafora J."/>
            <person name="Crous P."/>
            <person name="Grigoriev I."/>
        </authorList>
    </citation>
    <scope>NUCLEOTIDE SEQUENCE</scope>
    <source>
        <strain evidence="2">CBS 175.79</strain>
    </source>
</reference>
<dbReference type="SMART" id="SM01296">
    <property type="entry name" value="N2227"/>
    <property type="match status" value="1"/>
</dbReference>